<evidence type="ECO:0000313" key="1">
    <source>
        <dbReference type="EMBL" id="MYN28936.1"/>
    </source>
</evidence>
<protein>
    <submittedName>
        <fullName evidence="1">Uncharacterized protein</fullName>
    </submittedName>
</protein>
<reference evidence="1 2" key="1">
    <citation type="submission" date="2019-12" db="EMBL/GenBank/DDBJ databases">
        <title>Novel species isolated from a subtropical stream in China.</title>
        <authorList>
            <person name="Lu H."/>
        </authorList>
    </citation>
    <scope>NUCLEOTIDE SEQUENCE [LARGE SCALE GENOMIC DNA]</scope>
    <source>
        <strain evidence="1 2">CY42W</strain>
    </source>
</reference>
<evidence type="ECO:0000313" key="2">
    <source>
        <dbReference type="Proteomes" id="UP000642144"/>
    </source>
</evidence>
<dbReference type="EMBL" id="WWCT01000019">
    <property type="protein sequence ID" value="MYN28936.1"/>
    <property type="molecule type" value="Genomic_DNA"/>
</dbReference>
<dbReference type="RefSeq" id="WP_161056721.1">
    <property type="nucleotide sequence ID" value="NZ_WWCT01000019.1"/>
</dbReference>
<gene>
    <name evidence="1" type="ORF">GTP69_21260</name>
</gene>
<accession>A0ABW9W4T3</accession>
<keyword evidence="2" id="KW-1185">Reference proteome</keyword>
<name>A0ABW9W4T3_9BURK</name>
<proteinExistence type="predicted"/>
<comment type="caution">
    <text evidence="1">The sequence shown here is derived from an EMBL/GenBank/DDBJ whole genome shotgun (WGS) entry which is preliminary data.</text>
</comment>
<sequence length="108" mass="12434">MEKYQKISSESARIKKIFGVLPAENCTELKNTCVAFLEHVDVEFNKANHQSEEVAFFVYKVRNQLIHNFRRTGTGSSQLKQIISELEELVPRLIYEFGFSRQIPVVAA</sequence>
<organism evidence="1 2">
    <name type="scientific">Duganella levis</name>
    <dbReference type="NCBI Taxonomy" id="2692169"/>
    <lineage>
        <taxon>Bacteria</taxon>
        <taxon>Pseudomonadati</taxon>
        <taxon>Pseudomonadota</taxon>
        <taxon>Betaproteobacteria</taxon>
        <taxon>Burkholderiales</taxon>
        <taxon>Oxalobacteraceae</taxon>
        <taxon>Telluria group</taxon>
        <taxon>Duganella</taxon>
    </lineage>
</organism>
<dbReference type="Proteomes" id="UP000642144">
    <property type="component" value="Unassembled WGS sequence"/>
</dbReference>